<comment type="caution">
    <text evidence="1">The sequence shown here is derived from an EMBL/GenBank/DDBJ whole genome shotgun (WGS) entry which is preliminary data.</text>
</comment>
<evidence type="ECO:0000313" key="2">
    <source>
        <dbReference type="Proteomes" id="UP000693970"/>
    </source>
</evidence>
<dbReference type="EMBL" id="JAGRRH010000002">
    <property type="protein sequence ID" value="KAG7373440.1"/>
    <property type="molecule type" value="Genomic_DNA"/>
</dbReference>
<proteinExistence type="predicted"/>
<dbReference type="OrthoDB" id="50715at2759"/>
<evidence type="ECO:0000313" key="1">
    <source>
        <dbReference type="EMBL" id="KAG7373440.1"/>
    </source>
</evidence>
<gene>
    <name evidence="1" type="ORF">IV203_034164</name>
</gene>
<dbReference type="Proteomes" id="UP000693970">
    <property type="component" value="Unassembled WGS sequence"/>
</dbReference>
<reference evidence="1" key="2">
    <citation type="submission" date="2021-04" db="EMBL/GenBank/DDBJ databases">
        <authorList>
            <person name="Podell S."/>
        </authorList>
    </citation>
    <scope>NUCLEOTIDE SEQUENCE</scope>
    <source>
        <strain evidence="1">Hildebrandi</strain>
    </source>
</reference>
<sequence>MIDEIDLAVASEKRSTNPVGVAESLVNWDKDIIQWGFGHVDDAKLISRELVRQVLPKCAPLNIKLRKDGTAPWAKNCHAHGGLIRREILQSSPGGSTATFCSVYPVTAKHNLRRVVGDNGFFTPKEANILLSDNEIDIMWDELGWLPTEADRFDLREGKETQPALSPYGFDVSVGNEIADAENPACAAKASFQKVRVDFKFEKGQKVGMAVFFTNQTKPTRATIAGADDAEIPEDFGEAEIKKYYGEPGRVNIYTGEIKYVGPKHIEYSINSFTGCSGAVVFLLDKDQPASVDQSDWGRAVAIHSGAHPLMSDRNYGFLINEHSTFETLGAKSYY</sequence>
<keyword evidence="2" id="KW-1185">Reference proteome</keyword>
<dbReference type="AlphaFoldDB" id="A0A9K3M596"/>
<reference evidence="1" key="1">
    <citation type="journal article" date="2021" name="Sci. Rep.">
        <title>Diploid genomic architecture of Nitzschia inconspicua, an elite biomass production diatom.</title>
        <authorList>
            <person name="Oliver A."/>
            <person name="Podell S."/>
            <person name="Pinowska A."/>
            <person name="Traller J.C."/>
            <person name="Smith S.R."/>
            <person name="McClure R."/>
            <person name="Beliaev A."/>
            <person name="Bohutskyi P."/>
            <person name="Hill E.A."/>
            <person name="Rabines A."/>
            <person name="Zheng H."/>
            <person name="Allen L.Z."/>
            <person name="Kuo A."/>
            <person name="Grigoriev I.V."/>
            <person name="Allen A.E."/>
            <person name="Hazlebeck D."/>
            <person name="Allen E.E."/>
        </authorList>
    </citation>
    <scope>NUCLEOTIDE SEQUENCE</scope>
    <source>
        <strain evidence="1">Hildebrandi</strain>
    </source>
</reference>
<organism evidence="1 2">
    <name type="scientific">Nitzschia inconspicua</name>
    <dbReference type="NCBI Taxonomy" id="303405"/>
    <lineage>
        <taxon>Eukaryota</taxon>
        <taxon>Sar</taxon>
        <taxon>Stramenopiles</taxon>
        <taxon>Ochrophyta</taxon>
        <taxon>Bacillariophyta</taxon>
        <taxon>Bacillariophyceae</taxon>
        <taxon>Bacillariophycidae</taxon>
        <taxon>Bacillariales</taxon>
        <taxon>Bacillariaceae</taxon>
        <taxon>Nitzschia</taxon>
    </lineage>
</organism>
<accession>A0A9K3M596</accession>
<name>A0A9K3M596_9STRA</name>
<protein>
    <submittedName>
        <fullName evidence="1">Uncharacterized protein</fullName>
    </submittedName>
</protein>